<dbReference type="EMBL" id="AP018448">
    <property type="protein sequence ID" value="BBC30844.1"/>
    <property type="molecule type" value="Genomic_DNA"/>
</dbReference>
<reference evidence="1 2" key="2">
    <citation type="journal article" date="2023" name="ChemBioChem">
        <title>Acyltransferase Domain Exchange between Two Independent Type I Polyketide Synthases in the Same Producer Strain of Macrolide Antibiotics.</title>
        <authorList>
            <person name="Kudo F."/>
            <person name="Kishikawa K."/>
            <person name="Tsuboi K."/>
            <person name="Kido T."/>
            <person name="Usui T."/>
            <person name="Hashimoto J."/>
            <person name="Shin-Ya K."/>
            <person name="Miyanaga A."/>
            <person name="Eguchi T."/>
        </authorList>
    </citation>
    <scope>NUCLEOTIDE SEQUENCE [LARGE SCALE GENOMIC DNA]</scope>
    <source>
        <strain evidence="1 2">A-8890</strain>
    </source>
</reference>
<gene>
    <name evidence="1" type="ORF">SGFS_021380</name>
</gene>
<reference evidence="1 2" key="1">
    <citation type="journal article" date="2010" name="ChemBioChem">
        <title>Cloning and characterization of the biosynthetic gene cluster of 16-membered macrolide antibiotic FD-891: involvement of a dual functional cytochrome P450 monooxygenase catalyzing epoxidation and hydroxylation.</title>
        <authorList>
            <person name="Kudo F."/>
            <person name="Motegi A."/>
            <person name="Mizoue K."/>
            <person name="Eguchi T."/>
        </authorList>
    </citation>
    <scope>NUCLEOTIDE SEQUENCE [LARGE SCALE GENOMIC DNA]</scope>
    <source>
        <strain evidence="1 2">A-8890</strain>
    </source>
</reference>
<name>A0ABM7F4Q2_9ACTN</name>
<dbReference type="Proteomes" id="UP001321542">
    <property type="component" value="Chromosome"/>
</dbReference>
<proteinExistence type="predicted"/>
<sequence length="62" mass="6320">MAAADWHVAADSGGGIARGFASEVTPASDLGITVDMCPACFLAKISYTTSRDAIEAADSLRS</sequence>
<organism evidence="1 2">
    <name type="scientific">Streptomyces graminofaciens</name>
    <dbReference type="NCBI Taxonomy" id="68212"/>
    <lineage>
        <taxon>Bacteria</taxon>
        <taxon>Bacillati</taxon>
        <taxon>Actinomycetota</taxon>
        <taxon>Actinomycetes</taxon>
        <taxon>Kitasatosporales</taxon>
        <taxon>Streptomycetaceae</taxon>
        <taxon>Streptomyces</taxon>
    </lineage>
</organism>
<evidence type="ECO:0000313" key="1">
    <source>
        <dbReference type="EMBL" id="BBC30844.1"/>
    </source>
</evidence>
<protein>
    <submittedName>
        <fullName evidence="1">Uncharacterized protein</fullName>
    </submittedName>
</protein>
<accession>A0ABM7F4Q2</accession>
<keyword evidence="2" id="KW-1185">Reference proteome</keyword>
<evidence type="ECO:0000313" key="2">
    <source>
        <dbReference type="Proteomes" id="UP001321542"/>
    </source>
</evidence>